<evidence type="ECO:0000259" key="12">
    <source>
        <dbReference type="Pfam" id="PF03934"/>
    </source>
</evidence>
<evidence type="ECO:0000256" key="4">
    <source>
        <dbReference type="ARBA" id="ARBA00022475"/>
    </source>
</evidence>
<keyword evidence="3 10" id="KW-0813">Transport</keyword>
<dbReference type="Pfam" id="PF03934">
    <property type="entry name" value="T2SSK"/>
    <property type="match status" value="1"/>
</dbReference>
<dbReference type="EMBL" id="JABBGM010000001">
    <property type="protein sequence ID" value="NML92778.1"/>
    <property type="molecule type" value="Genomic_DNA"/>
</dbReference>
<evidence type="ECO:0000256" key="2">
    <source>
        <dbReference type="ARBA" id="ARBA00007246"/>
    </source>
</evidence>
<comment type="similarity">
    <text evidence="2 10">Belongs to the GSP K family.</text>
</comment>
<name>A0A7Y0BM34_9SPHN</name>
<organism evidence="14 15">
    <name type="scientific">Novosphingobium olei</name>
    <dbReference type="NCBI Taxonomy" id="2728851"/>
    <lineage>
        <taxon>Bacteria</taxon>
        <taxon>Pseudomonadati</taxon>
        <taxon>Pseudomonadota</taxon>
        <taxon>Alphaproteobacteria</taxon>
        <taxon>Sphingomonadales</taxon>
        <taxon>Sphingomonadaceae</taxon>
        <taxon>Novosphingobium</taxon>
    </lineage>
</organism>
<comment type="subcellular location">
    <subcellularLocation>
        <location evidence="1 10">Cell inner membrane</location>
    </subcellularLocation>
</comment>
<feature type="transmembrane region" description="Helical" evidence="11">
    <location>
        <begin position="15"/>
        <end position="35"/>
    </location>
</feature>
<keyword evidence="8 11" id="KW-1133">Transmembrane helix</keyword>
<dbReference type="GO" id="GO:0005886">
    <property type="term" value="C:plasma membrane"/>
    <property type="evidence" value="ECO:0007669"/>
    <property type="project" value="UniProtKB-SubCell"/>
</dbReference>
<dbReference type="Gene3D" id="3.30.1300.30">
    <property type="entry name" value="GSPII I/J protein-like"/>
    <property type="match status" value="1"/>
</dbReference>
<evidence type="ECO:0000256" key="3">
    <source>
        <dbReference type="ARBA" id="ARBA00022448"/>
    </source>
</evidence>
<evidence type="ECO:0000256" key="5">
    <source>
        <dbReference type="ARBA" id="ARBA00022519"/>
    </source>
</evidence>
<dbReference type="PANTHER" id="PTHR38831:SF1">
    <property type="entry name" value="TYPE II SECRETION SYSTEM PROTEIN K-RELATED"/>
    <property type="match status" value="1"/>
</dbReference>
<keyword evidence="15" id="KW-1185">Reference proteome</keyword>
<reference evidence="14 15" key="1">
    <citation type="submission" date="2020-04" db="EMBL/GenBank/DDBJ databases">
        <title>Novosphingobium sp. TW-4 isolated from soil.</title>
        <authorList>
            <person name="Dahal R.H."/>
            <person name="Chaudhary D.K."/>
        </authorList>
    </citation>
    <scope>NUCLEOTIDE SEQUENCE [LARGE SCALE GENOMIC DNA]</scope>
    <source>
        <strain evidence="14 15">TW-4</strain>
    </source>
</reference>
<comment type="caution">
    <text evidence="14">The sequence shown here is derived from an EMBL/GenBank/DDBJ whole genome shotgun (WGS) entry which is preliminary data.</text>
</comment>
<proteinExistence type="inferred from homology"/>
<evidence type="ECO:0000313" key="14">
    <source>
        <dbReference type="EMBL" id="NML92778.1"/>
    </source>
</evidence>
<dbReference type="InterPro" id="IPR038072">
    <property type="entry name" value="GspK_central_sf"/>
</dbReference>
<dbReference type="Proteomes" id="UP000583556">
    <property type="component" value="Unassembled WGS sequence"/>
</dbReference>
<keyword evidence="9 10" id="KW-0472">Membrane</keyword>
<keyword evidence="7" id="KW-0653">Protein transport</keyword>
<dbReference type="PANTHER" id="PTHR38831">
    <property type="entry name" value="TYPE II SECRETION SYSTEM PROTEIN K"/>
    <property type="match status" value="1"/>
</dbReference>
<evidence type="ECO:0000256" key="1">
    <source>
        <dbReference type="ARBA" id="ARBA00004533"/>
    </source>
</evidence>
<evidence type="ECO:0000256" key="10">
    <source>
        <dbReference type="PIRNR" id="PIRNR002786"/>
    </source>
</evidence>
<protein>
    <recommendedName>
        <fullName evidence="10">Type II secretion system protein K</fullName>
    </recommendedName>
</protein>
<evidence type="ECO:0000256" key="6">
    <source>
        <dbReference type="ARBA" id="ARBA00022692"/>
    </source>
</evidence>
<feature type="domain" description="T2SS protein K second SAM-like" evidence="12">
    <location>
        <begin position="227"/>
        <end position="290"/>
    </location>
</feature>
<evidence type="ECO:0000256" key="7">
    <source>
        <dbReference type="ARBA" id="ARBA00022927"/>
    </source>
</evidence>
<evidence type="ECO:0000256" key="11">
    <source>
        <dbReference type="SAM" id="Phobius"/>
    </source>
</evidence>
<dbReference type="SUPFAM" id="SSF158544">
    <property type="entry name" value="GspK insert domain-like"/>
    <property type="match status" value="2"/>
</dbReference>
<dbReference type="NCBIfam" id="NF037980">
    <property type="entry name" value="T2SS_GspK"/>
    <property type="match status" value="1"/>
</dbReference>
<evidence type="ECO:0000313" key="15">
    <source>
        <dbReference type="Proteomes" id="UP000583556"/>
    </source>
</evidence>
<dbReference type="InterPro" id="IPR049031">
    <property type="entry name" value="T2SSK_SAM-like_1st"/>
</dbReference>
<dbReference type="Pfam" id="PF21687">
    <property type="entry name" value="T2SSK_1st"/>
    <property type="match status" value="1"/>
</dbReference>
<dbReference type="InterPro" id="IPR005628">
    <property type="entry name" value="GspK"/>
</dbReference>
<keyword evidence="6 11" id="KW-0812">Transmembrane</keyword>
<keyword evidence="5 10" id="KW-0997">Cell inner membrane</keyword>
<keyword evidence="4 10" id="KW-1003">Cell membrane</keyword>
<dbReference type="InterPro" id="IPR049179">
    <property type="entry name" value="T2SSK_SAM-like_2nd"/>
</dbReference>
<evidence type="ECO:0000256" key="9">
    <source>
        <dbReference type="ARBA" id="ARBA00023136"/>
    </source>
</evidence>
<dbReference type="PIRSF" id="PIRSF002786">
    <property type="entry name" value="XcpX"/>
    <property type="match status" value="1"/>
</dbReference>
<accession>A0A7Y0BM34</accession>
<dbReference type="GO" id="GO:0009306">
    <property type="term" value="P:protein secretion"/>
    <property type="evidence" value="ECO:0007669"/>
    <property type="project" value="InterPro"/>
</dbReference>
<evidence type="ECO:0000259" key="13">
    <source>
        <dbReference type="Pfam" id="PF21687"/>
    </source>
</evidence>
<feature type="domain" description="T2SS protein K first SAM-like" evidence="13">
    <location>
        <begin position="109"/>
        <end position="219"/>
    </location>
</feature>
<dbReference type="RefSeq" id="WP_169491984.1">
    <property type="nucleotide sequence ID" value="NZ_JABBGM010000001.1"/>
</dbReference>
<dbReference type="Gene3D" id="1.10.40.60">
    <property type="entry name" value="EpsJ-like"/>
    <property type="match status" value="2"/>
</dbReference>
<gene>
    <name evidence="14" type="primary">gspK</name>
    <name evidence="14" type="ORF">HHL27_03695</name>
</gene>
<dbReference type="AlphaFoldDB" id="A0A7Y0BM34"/>
<sequence length="334" mass="35540">MTAPLPAERDNERGAALLSVLLLVAVMAVLAAVMLDRLNLATRLAGNAQGMTRARLIAMSAESAALARLQALVSANGDRTVDPAGLLSRDLPVPLAGATVTVRIDDAGNCFNVNSLVEQGIDGRLTLRVAALTQLRALMAQVGIEANEGARLSDAMADWIDSDSVPLTNGAEDETYRALPVPHRTANRLIVDVTELRAVRGMTGQLYQRLRPWLCALPAPDLSPIQLNTLRLDQAPLLVMLAPQAIRPDRARAVIGARPRLGWGSSADAMRMLGVGGAGVSAVPVGQLTVRSRWFLLTQTVRVASTTLEEQALVDTGVTPARIAFRSWGDETGR</sequence>
<evidence type="ECO:0000256" key="8">
    <source>
        <dbReference type="ARBA" id="ARBA00022989"/>
    </source>
</evidence>